<dbReference type="EMBL" id="JBHLTP010000011">
    <property type="protein sequence ID" value="MFC0524828.1"/>
    <property type="molecule type" value="Genomic_DNA"/>
</dbReference>
<keyword evidence="4" id="KW-0472">Membrane</keyword>
<keyword evidence="4" id="KW-1133">Transmembrane helix</keyword>
<dbReference type="Proteomes" id="UP001589836">
    <property type="component" value="Unassembled WGS sequence"/>
</dbReference>
<organism evidence="7 8">
    <name type="scientific">Pontibacillus salicampi</name>
    <dbReference type="NCBI Taxonomy" id="1449801"/>
    <lineage>
        <taxon>Bacteria</taxon>
        <taxon>Bacillati</taxon>
        <taxon>Bacillota</taxon>
        <taxon>Bacilli</taxon>
        <taxon>Bacillales</taxon>
        <taxon>Bacillaceae</taxon>
        <taxon>Pontibacillus</taxon>
    </lineage>
</organism>
<dbReference type="GO" id="GO:0016787">
    <property type="term" value="F:hydrolase activity"/>
    <property type="evidence" value="ECO:0007669"/>
    <property type="project" value="UniProtKB-KW"/>
</dbReference>
<evidence type="ECO:0000256" key="4">
    <source>
        <dbReference type="SAM" id="Phobius"/>
    </source>
</evidence>
<dbReference type="Pfam" id="PF00128">
    <property type="entry name" value="Alpha-amylase"/>
    <property type="match status" value="1"/>
</dbReference>
<keyword evidence="3 5" id="KW-0732">Signal</keyword>
<proteinExistence type="predicted"/>
<reference evidence="7 8" key="1">
    <citation type="submission" date="2024-09" db="EMBL/GenBank/DDBJ databases">
        <authorList>
            <person name="Sun Q."/>
            <person name="Mori K."/>
        </authorList>
    </citation>
    <scope>NUCLEOTIDE SEQUENCE [LARGE SCALE GENOMIC DNA]</scope>
    <source>
        <strain evidence="7 8">NCAIM B.02529</strain>
    </source>
</reference>
<keyword evidence="7" id="KW-0378">Hydrolase</keyword>
<evidence type="ECO:0000256" key="3">
    <source>
        <dbReference type="ARBA" id="ARBA00022729"/>
    </source>
</evidence>
<dbReference type="SMART" id="SM00642">
    <property type="entry name" value="Aamy"/>
    <property type="match status" value="1"/>
</dbReference>
<sequence>MRNTSVRSVILLIPFLLFYGLPFAGAAEKEERKVEEEVIYSIMVDRFHDGENSNNQQVDPDNPDAYHGGDLQGIIDKLDYIKERGFTTIMLSPIMENAEGGYHGFWIEDFRSVEEQFGSLEDAKRLVEAAHQQDMKVILTTPLRYTSDSHSWVEDSSKDNWYEESQENNTGEFSRNYTEGLPKLNFSNASVQEYALETLRFWKEETGADGFRISSMDELPISFIEKVDTEIENTIIIGDVQQENKRASLQNAGVDLVTQYSLYEQAASLFSAPGGNISDIAEYQLNEEQGSAMLTFVDNLYTERFTNRAFQQKHNPTTRWKLALTYLYATPGTPSLYYGSEIALDSDHTNNPIMNFKSGESDIKAHMEQLAAIRGRFPALRKGSFEQIIDDGAFAVFKRSYQGETVYIAINNDVTTKSATLSNISEDKQLRGLVYDTIVRNQGDNQYKIALDRETADIYVEEDNQGVNLLFVGAVILVMGAFIGFVIVVTVKNKQKT</sequence>
<dbReference type="InterPro" id="IPR006047">
    <property type="entry name" value="GH13_cat_dom"/>
</dbReference>
<evidence type="ECO:0000256" key="5">
    <source>
        <dbReference type="SAM" id="SignalP"/>
    </source>
</evidence>
<protein>
    <submittedName>
        <fullName evidence="7">Alpha-amylase family glycosyl hydrolase</fullName>
    </submittedName>
</protein>
<feature type="chain" id="PRO_5045101238" evidence="5">
    <location>
        <begin position="27"/>
        <end position="497"/>
    </location>
</feature>
<dbReference type="Gene3D" id="3.20.20.80">
    <property type="entry name" value="Glycosidases"/>
    <property type="match status" value="1"/>
</dbReference>
<evidence type="ECO:0000256" key="2">
    <source>
        <dbReference type="ARBA" id="ARBA00022723"/>
    </source>
</evidence>
<dbReference type="InterPro" id="IPR054174">
    <property type="entry name" value="Alpha-amylase-like_C"/>
</dbReference>
<feature type="signal peptide" evidence="5">
    <location>
        <begin position="1"/>
        <end position="26"/>
    </location>
</feature>
<keyword evidence="2" id="KW-0479">Metal-binding</keyword>
<dbReference type="InterPro" id="IPR017853">
    <property type="entry name" value="GH"/>
</dbReference>
<evidence type="ECO:0000259" key="6">
    <source>
        <dbReference type="SMART" id="SM00642"/>
    </source>
</evidence>
<evidence type="ECO:0000313" key="7">
    <source>
        <dbReference type="EMBL" id="MFC0524828.1"/>
    </source>
</evidence>
<dbReference type="SUPFAM" id="SSF51445">
    <property type="entry name" value="(Trans)glycosidases"/>
    <property type="match status" value="1"/>
</dbReference>
<dbReference type="PANTHER" id="PTHR10357:SF215">
    <property type="entry name" value="ALPHA-AMYLASE 1"/>
    <property type="match status" value="1"/>
</dbReference>
<dbReference type="PANTHER" id="PTHR10357">
    <property type="entry name" value="ALPHA-AMYLASE FAMILY MEMBER"/>
    <property type="match status" value="1"/>
</dbReference>
<feature type="transmembrane region" description="Helical" evidence="4">
    <location>
        <begin position="469"/>
        <end position="491"/>
    </location>
</feature>
<dbReference type="InterPro" id="IPR013780">
    <property type="entry name" value="Glyco_hydro_b"/>
</dbReference>
<dbReference type="SUPFAM" id="SSF51011">
    <property type="entry name" value="Glycosyl hydrolase domain"/>
    <property type="match status" value="1"/>
</dbReference>
<keyword evidence="4" id="KW-0812">Transmembrane</keyword>
<gene>
    <name evidence="7" type="ORF">ACFFGV_14715</name>
</gene>
<comment type="caution">
    <text evidence="7">The sequence shown here is derived from an EMBL/GenBank/DDBJ whole genome shotgun (WGS) entry which is preliminary data.</text>
</comment>
<comment type="cofactor">
    <cofactor evidence="1">
        <name>Ca(2+)</name>
        <dbReference type="ChEBI" id="CHEBI:29108"/>
    </cofactor>
</comment>
<evidence type="ECO:0000256" key="1">
    <source>
        <dbReference type="ARBA" id="ARBA00001913"/>
    </source>
</evidence>
<accession>A0ABV6LQY7</accession>
<keyword evidence="8" id="KW-1185">Reference proteome</keyword>
<dbReference type="RefSeq" id="WP_377349243.1">
    <property type="nucleotide sequence ID" value="NZ_JBHLTP010000011.1"/>
</dbReference>
<name>A0ABV6LQY7_9BACI</name>
<evidence type="ECO:0000313" key="8">
    <source>
        <dbReference type="Proteomes" id="UP001589836"/>
    </source>
</evidence>
<dbReference type="Gene3D" id="2.60.40.1180">
    <property type="entry name" value="Golgi alpha-mannosidase II"/>
    <property type="match status" value="1"/>
</dbReference>
<dbReference type="Pfam" id="PF22026">
    <property type="entry name" value="Alpha-amylase_C_2"/>
    <property type="match status" value="1"/>
</dbReference>
<feature type="domain" description="Glycosyl hydrolase family 13 catalytic" evidence="6">
    <location>
        <begin position="41"/>
        <end position="374"/>
    </location>
</feature>